<name>A0A2S3I5G6_9POAL</name>
<reference evidence="2" key="1">
    <citation type="submission" date="2018-04" db="EMBL/GenBank/DDBJ databases">
        <title>WGS assembly of Panicum hallii.</title>
        <authorList>
            <person name="Lovell J."/>
            <person name="Jenkins J."/>
            <person name="Lowry D."/>
            <person name="Mamidi S."/>
            <person name="Sreedasyam A."/>
            <person name="Weng X."/>
            <person name="Barry K."/>
            <person name="Bonette J."/>
            <person name="Campitelli B."/>
            <person name="Daum C."/>
            <person name="Gordon S."/>
            <person name="Gould B."/>
            <person name="Lipzen A."/>
            <person name="Macqueen A."/>
            <person name="Palacio-Mejia J."/>
            <person name="Plott C."/>
            <person name="Shakirov E."/>
            <person name="Shu S."/>
            <person name="Yoshinaga Y."/>
            <person name="Zane M."/>
            <person name="Rokhsar D."/>
            <person name="Grimwood J."/>
            <person name="Schmutz J."/>
            <person name="Juenger T."/>
        </authorList>
    </citation>
    <scope>NUCLEOTIDE SEQUENCE [LARGE SCALE GENOMIC DNA]</scope>
    <source>
        <strain evidence="2">FIL2</strain>
    </source>
</reference>
<gene>
    <name evidence="2" type="ORF">PAHAL_7G089600</name>
</gene>
<organism evidence="2">
    <name type="scientific">Panicum hallii</name>
    <dbReference type="NCBI Taxonomy" id="206008"/>
    <lineage>
        <taxon>Eukaryota</taxon>
        <taxon>Viridiplantae</taxon>
        <taxon>Streptophyta</taxon>
        <taxon>Embryophyta</taxon>
        <taxon>Tracheophyta</taxon>
        <taxon>Spermatophyta</taxon>
        <taxon>Magnoliopsida</taxon>
        <taxon>Liliopsida</taxon>
        <taxon>Poales</taxon>
        <taxon>Poaceae</taxon>
        <taxon>PACMAD clade</taxon>
        <taxon>Panicoideae</taxon>
        <taxon>Panicodae</taxon>
        <taxon>Paniceae</taxon>
        <taxon>Panicinae</taxon>
        <taxon>Panicum</taxon>
        <taxon>Panicum sect. Panicum</taxon>
    </lineage>
</organism>
<protein>
    <recommendedName>
        <fullName evidence="3">Secreted protein</fullName>
    </recommendedName>
</protein>
<evidence type="ECO:0008006" key="3">
    <source>
        <dbReference type="Google" id="ProtNLM"/>
    </source>
</evidence>
<evidence type="ECO:0000256" key="1">
    <source>
        <dbReference type="SAM" id="SignalP"/>
    </source>
</evidence>
<feature type="signal peptide" evidence="1">
    <location>
        <begin position="1"/>
        <end position="18"/>
    </location>
</feature>
<proteinExistence type="predicted"/>
<dbReference type="EMBL" id="CM008052">
    <property type="protein sequence ID" value="PAN37397.1"/>
    <property type="molecule type" value="Genomic_DNA"/>
</dbReference>
<dbReference type="Gramene" id="PAN37397">
    <property type="protein sequence ID" value="PAN37397"/>
    <property type="gene ID" value="PAHAL_7G089600"/>
</dbReference>
<sequence length="72" mass="8298">MCWELGVVLVLFVEGVVKEGYKTKAHSHMPGNCHMIKLGHTLLLDIILSQIIETIYMQSPCNYFPIHLKRMK</sequence>
<accession>A0A2S3I5G6</accession>
<dbReference type="AlphaFoldDB" id="A0A2S3I5G6"/>
<evidence type="ECO:0000313" key="2">
    <source>
        <dbReference type="EMBL" id="PAN37397.1"/>
    </source>
</evidence>
<dbReference type="Proteomes" id="UP000243499">
    <property type="component" value="Chromosome 7"/>
</dbReference>
<feature type="chain" id="PRO_5015633696" description="Secreted protein" evidence="1">
    <location>
        <begin position="19"/>
        <end position="72"/>
    </location>
</feature>
<keyword evidence="1" id="KW-0732">Signal</keyword>